<dbReference type="PROSITE" id="PS51387">
    <property type="entry name" value="FAD_PCMH"/>
    <property type="match status" value="1"/>
</dbReference>
<dbReference type="EMBL" id="JBIRYO010000062">
    <property type="protein sequence ID" value="MFI2478807.1"/>
    <property type="molecule type" value="Genomic_DNA"/>
</dbReference>
<keyword evidence="3" id="KW-0560">Oxidoreductase</keyword>
<evidence type="ECO:0000313" key="6">
    <source>
        <dbReference type="Proteomes" id="UP001611415"/>
    </source>
</evidence>
<dbReference type="InterPro" id="IPR051312">
    <property type="entry name" value="Diverse_Substr_Oxidored"/>
</dbReference>
<dbReference type="SMART" id="SM01092">
    <property type="entry name" value="CO_deh_flav_C"/>
    <property type="match status" value="1"/>
</dbReference>
<dbReference type="InterPro" id="IPR036683">
    <property type="entry name" value="CO_DH_flav_C_dom_sf"/>
</dbReference>
<keyword evidence="1" id="KW-0285">Flavoprotein</keyword>
<dbReference type="InterPro" id="IPR016167">
    <property type="entry name" value="FAD-bd_PCMH_sub1"/>
</dbReference>
<evidence type="ECO:0000256" key="2">
    <source>
        <dbReference type="ARBA" id="ARBA00022827"/>
    </source>
</evidence>
<comment type="caution">
    <text evidence="5">The sequence shown here is derived from an EMBL/GenBank/DDBJ whole genome shotgun (WGS) entry which is preliminary data.</text>
</comment>
<evidence type="ECO:0000259" key="4">
    <source>
        <dbReference type="PROSITE" id="PS51387"/>
    </source>
</evidence>
<keyword evidence="6" id="KW-1185">Reference proteome</keyword>
<dbReference type="Proteomes" id="UP001611415">
    <property type="component" value="Unassembled WGS sequence"/>
</dbReference>
<dbReference type="InterPro" id="IPR036318">
    <property type="entry name" value="FAD-bd_PCMH-like_sf"/>
</dbReference>
<dbReference type="Pfam" id="PF03450">
    <property type="entry name" value="CO_deh_flav_C"/>
    <property type="match status" value="1"/>
</dbReference>
<accession>A0ABW7XCD9</accession>
<dbReference type="Gene3D" id="3.30.43.10">
    <property type="entry name" value="Uridine Diphospho-n-acetylenolpyruvylglucosamine Reductase, domain 2"/>
    <property type="match status" value="1"/>
</dbReference>
<evidence type="ECO:0000256" key="3">
    <source>
        <dbReference type="ARBA" id="ARBA00023002"/>
    </source>
</evidence>
<evidence type="ECO:0000313" key="5">
    <source>
        <dbReference type="EMBL" id="MFI2478807.1"/>
    </source>
</evidence>
<dbReference type="PANTHER" id="PTHR42659:SF2">
    <property type="entry name" value="XANTHINE DEHYDROGENASE SUBUNIT C-RELATED"/>
    <property type="match status" value="1"/>
</dbReference>
<dbReference type="SUPFAM" id="SSF56176">
    <property type="entry name" value="FAD-binding/transporter-associated domain-like"/>
    <property type="match status" value="1"/>
</dbReference>
<evidence type="ECO:0000256" key="1">
    <source>
        <dbReference type="ARBA" id="ARBA00022630"/>
    </source>
</evidence>
<dbReference type="InterPro" id="IPR016169">
    <property type="entry name" value="FAD-bd_PCMH_sub2"/>
</dbReference>
<gene>
    <name evidence="5" type="ORF">ACH49W_36215</name>
</gene>
<keyword evidence="2" id="KW-0274">FAD</keyword>
<name>A0ABW7XCD9_9NOCA</name>
<dbReference type="Pfam" id="PF00941">
    <property type="entry name" value="FAD_binding_5"/>
    <property type="match status" value="1"/>
</dbReference>
<dbReference type="Gene3D" id="3.30.390.50">
    <property type="entry name" value="CO dehydrogenase flavoprotein, C-terminal domain"/>
    <property type="match status" value="1"/>
</dbReference>
<dbReference type="SUPFAM" id="SSF55447">
    <property type="entry name" value="CO dehydrogenase flavoprotein C-terminal domain-like"/>
    <property type="match status" value="1"/>
</dbReference>
<dbReference type="InterPro" id="IPR002346">
    <property type="entry name" value="Mopterin_DH_FAD-bd"/>
</dbReference>
<dbReference type="RefSeq" id="WP_397096482.1">
    <property type="nucleotide sequence ID" value="NZ_JBIRYO010000062.1"/>
</dbReference>
<proteinExistence type="predicted"/>
<reference evidence="5 6" key="1">
    <citation type="submission" date="2024-10" db="EMBL/GenBank/DDBJ databases">
        <title>The Natural Products Discovery Center: Release of the First 8490 Sequenced Strains for Exploring Actinobacteria Biosynthetic Diversity.</title>
        <authorList>
            <person name="Kalkreuter E."/>
            <person name="Kautsar S.A."/>
            <person name="Yang D."/>
            <person name="Bader C.D."/>
            <person name="Teijaro C.N."/>
            <person name="Fluegel L."/>
            <person name="Davis C.M."/>
            <person name="Simpson J.R."/>
            <person name="Lauterbach L."/>
            <person name="Steele A.D."/>
            <person name="Gui C."/>
            <person name="Meng S."/>
            <person name="Li G."/>
            <person name="Viehrig K."/>
            <person name="Ye F."/>
            <person name="Su P."/>
            <person name="Kiefer A.F."/>
            <person name="Nichols A."/>
            <person name="Cepeda A.J."/>
            <person name="Yan W."/>
            <person name="Fan B."/>
            <person name="Jiang Y."/>
            <person name="Adhikari A."/>
            <person name="Zheng C.-J."/>
            <person name="Schuster L."/>
            <person name="Cowan T.M."/>
            <person name="Smanski M.J."/>
            <person name="Chevrette M.G."/>
            <person name="De Carvalho L.P.S."/>
            <person name="Shen B."/>
        </authorList>
    </citation>
    <scope>NUCLEOTIDE SEQUENCE [LARGE SCALE GENOMIC DNA]</scope>
    <source>
        <strain evidence="5 6">NPDC019275</strain>
    </source>
</reference>
<dbReference type="Gene3D" id="3.30.465.10">
    <property type="match status" value="1"/>
</dbReference>
<organism evidence="5 6">
    <name type="scientific">Nocardia xishanensis</name>
    <dbReference type="NCBI Taxonomy" id="238964"/>
    <lineage>
        <taxon>Bacteria</taxon>
        <taxon>Bacillati</taxon>
        <taxon>Actinomycetota</taxon>
        <taxon>Actinomycetes</taxon>
        <taxon>Mycobacteriales</taxon>
        <taxon>Nocardiaceae</taxon>
        <taxon>Nocardia</taxon>
    </lineage>
</organism>
<feature type="domain" description="FAD-binding PCMH-type" evidence="4">
    <location>
        <begin position="1"/>
        <end position="174"/>
    </location>
</feature>
<dbReference type="PANTHER" id="PTHR42659">
    <property type="entry name" value="XANTHINE DEHYDROGENASE SUBUNIT C-RELATED"/>
    <property type="match status" value="1"/>
</dbReference>
<dbReference type="InterPro" id="IPR016166">
    <property type="entry name" value="FAD-bd_PCMH"/>
</dbReference>
<dbReference type="InterPro" id="IPR005107">
    <property type="entry name" value="CO_DH_flav_C"/>
</dbReference>
<protein>
    <submittedName>
        <fullName evidence="5">FAD binding domain-containing protein</fullName>
    </submittedName>
</protein>
<sequence>MKAAPFEYCRPGSVRAAVDALRDSGGDGKVIAGGQSLVPVLAMRMGRPSVLVDINRIPGLASIETIDDSTLRIGALVRHRNLVEQRRMPLLSEAASWIGHAAIRTRGTIGGSIAHADPAAELPVVAAALDAHIHVMGPTGARSVPAAELFVGPLETSLGEADIVTAVELPLPTRWGFAELSRRHGDFGLVTVVAAEVEGRIRLAVGGLGPIPVRPREAEQILADGPIDRSRLTAASKATAAAVSAGTDIHASAAYRRAMAEEFTHRALTQLLGTEKKGAA</sequence>